<reference evidence="4 5" key="1">
    <citation type="submission" date="2020-08" db="EMBL/GenBank/DDBJ databases">
        <title>Genome public.</title>
        <authorList>
            <person name="Liu C."/>
            <person name="Sun Q."/>
        </authorList>
    </citation>
    <scope>NUCLEOTIDE SEQUENCE [LARGE SCALE GENOMIC DNA]</scope>
    <source>
        <strain evidence="4 5">NSJ-56</strain>
    </source>
</reference>
<dbReference type="PROSITE" id="PS00194">
    <property type="entry name" value="THIOREDOXIN_1"/>
    <property type="match status" value="1"/>
</dbReference>
<name>A0ABR7D4Y8_9BACT</name>
<dbReference type="PANTHER" id="PTHR10438:SF463">
    <property type="entry name" value="THIOREDOXIN"/>
    <property type="match status" value="1"/>
</dbReference>
<sequence>MKKVVLLLVCVMFASLSVEAQGVKFESGTWDKVLAQAKKKNKVVFVDVYTTWCGPCKQVATKVFPQEKVGAFYNSNFINYKIDAESPEGKKFTEKYPADAYPTFYFINGKGDVVHKMTGAGNAEHFISEGRMIALYERHGGKDNFVAAVKNGTADRDMLYEYYQSANERNKPAAVNLCLKAMPTEELISKNNKLLEEMSLYDKELMTRLVDETMKVSNDGRILDEKFYGDFIYYTVFPVQYHISRFLKQSIQTANWEWLNELLVLKAKFADYGGKIYPNGNVLDGDLDISRGRGLFFATPQYIKLCYWAENRVGEEEFKVEFPRFMERLMQEYPLDTLMKAEKDRVIDEIRKEGQTEFLKSFARGILKRGELTTPRIVEWTDYFWKLSPSDEKTKESCREWVLYAFNANRLYGETAFYVADFLARIGYFEDAKTVLEQAIYFQKDIRSDNKALMKELEWKLRDVNNRKL</sequence>
<proteinExistence type="predicted"/>
<dbReference type="PANTHER" id="PTHR10438">
    <property type="entry name" value="THIOREDOXIN"/>
    <property type="match status" value="1"/>
</dbReference>
<dbReference type="InterPro" id="IPR036249">
    <property type="entry name" value="Thioredoxin-like_sf"/>
</dbReference>
<dbReference type="Proteomes" id="UP000646484">
    <property type="component" value="Unassembled WGS sequence"/>
</dbReference>
<dbReference type="Pfam" id="PF13098">
    <property type="entry name" value="Thioredoxin_2"/>
    <property type="match status" value="1"/>
</dbReference>
<gene>
    <name evidence="4" type="ORF">H8S64_18005</name>
</gene>
<dbReference type="Gene3D" id="3.40.30.10">
    <property type="entry name" value="Glutaredoxin"/>
    <property type="match status" value="1"/>
</dbReference>
<accession>A0ABR7D4Y8</accession>
<keyword evidence="5" id="KW-1185">Reference proteome</keyword>
<protein>
    <submittedName>
        <fullName evidence="4">Thioredoxin fold domain-containing protein</fullName>
    </submittedName>
</protein>
<evidence type="ECO:0000256" key="2">
    <source>
        <dbReference type="SAM" id="SignalP"/>
    </source>
</evidence>
<organism evidence="4 5">
    <name type="scientific">Butyricimonas hominis</name>
    <dbReference type="NCBI Taxonomy" id="2763032"/>
    <lineage>
        <taxon>Bacteria</taxon>
        <taxon>Pseudomonadati</taxon>
        <taxon>Bacteroidota</taxon>
        <taxon>Bacteroidia</taxon>
        <taxon>Bacteroidales</taxon>
        <taxon>Odoribacteraceae</taxon>
        <taxon>Butyricimonas</taxon>
    </lineage>
</organism>
<dbReference type="InterPro" id="IPR013766">
    <property type="entry name" value="Thioredoxin_domain"/>
</dbReference>
<evidence type="ECO:0000259" key="3">
    <source>
        <dbReference type="PROSITE" id="PS51352"/>
    </source>
</evidence>
<dbReference type="CDD" id="cd02966">
    <property type="entry name" value="TlpA_like_family"/>
    <property type="match status" value="1"/>
</dbReference>
<keyword evidence="1" id="KW-0676">Redox-active center</keyword>
<feature type="chain" id="PRO_5047445107" evidence="2">
    <location>
        <begin position="21"/>
        <end position="469"/>
    </location>
</feature>
<dbReference type="InterPro" id="IPR012336">
    <property type="entry name" value="Thioredoxin-like_fold"/>
</dbReference>
<dbReference type="EMBL" id="JACOOH010000008">
    <property type="protein sequence ID" value="MBC5622991.1"/>
    <property type="molecule type" value="Genomic_DNA"/>
</dbReference>
<keyword evidence="2" id="KW-0732">Signal</keyword>
<dbReference type="InterPro" id="IPR017937">
    <property type="entry name" value="Thioredoxin_CS"/>
</dbReference>
<evidence type="ECO:0000256" key="1">
    <source>
        <dbReference type="ARBA" id="ARBA00023284"/>
    </source>
</evidence>
<feature type="domain" description="Thioredoxin" evidence="3">
    <location>
        <begin position="14"/>
        <end position="137"/>
    </location>
</feature>
<evidence type="ECO:0000313" key="4">
    <source>
        <dbReference type="EMBL" id="MBC5622991.1"/>
    </source>
</evidence>
<evidence type="ECO:0000313" key="5">
    <source>
        <dbReference type="Proteomes" id="UP000646484"/>
    </source>
</evidence>
<dbReference type="SUPFAM" id="SSF52833">
    <property type="entry name" value="Thioredoxin-like"/>
    <property type="match status" value="1"/>
</dbReference>
<feature type="signal peptide" evidence="2">
    <location>
        <begin position="1"/>
        <end position="20"/>
    </location>
</feature>
<dbReference type="RefSeq" id="WP_186977934.1">
    <property type="nucleotide sequence ID" value="NZ_JACOOH010000008.1"/>
</dbReference>
<dbReference type="PROSITE" id="PS51352">
    <property type="entry name" value="THIOREDOXIN_2"/>
    <property type="match status" value="1"/>
</dbReference>
<dbReference type="InterPro" id="IPR050620">
    <property type="entry name" value="Thioredoxin_H-type-like"/>
</dbReference>
<comment type="caution">
    <text evidence="4">The sequence shown here is derived from an EMBL/GenBank/DDBJ whole genome shotgun (WGS) entry which is preliminary data.</text>
</comment>